<sequence>MKFITKLQRISLKAQVYEYLKQAIINGDLKVGEIYSEQYFADKLSISRTPVREAILQLQHENMVEVKANRGIIVKPLLLDEIKKIIETRLAIEGYSSSILAKNLTTKEGKNLIYLLEDNLSKQQEILTSSDAYYKFMKLDLEFHHAIVNFTNNNYFSEIIKMLRSRLEIATLKSLHETNRLNDALNEHYLLVNDIKSGDSQKAFQAFKFHMQKTLEIMEQCYDT</sequence>
<accession>A0A412CCP5</accession>
<comment type="caution">
    <text evidence="5">The sequence shown here is derived from an EMBL/GenBank/DDBJ whole genome shotgun (WGS) entry which is preliminary data.</text>
</comment>
<evidence type="ECO:0000256" key="2">
    <source>
        <dbReference type="ARBA" id="ARBA00023125"/>
    </source>
</evidence>
<protein>
    <submittedName>
        <fullName evidence="5">GntR family transcriptional regulator</fullName>
    </submittedName>
</protein>
<organism evidence="5 6">
    <name type="scientific">Megamonas rupellensis</name>
    <dbReference type="NCBI Taxonomy" id="491921"/>
    <lineage>
        <taxon>Bacteria</taxon>
        <taxon>Bacillati</taxon>
        <taxon>Bacillota</taxon>
        <taxon>Negativicutes</taxon>
        <taxon>Selenomonadales</taxon>
        <taxon>Selenomonadaceae</taxon>
        <taxon>Megamonas</taxon>
    </lineage>
</organism>
<dbReference type="InterPro" id="IPR036390">
    <property type="entry name" value="WH_DNA-bd_sf"/>
</dbReference>
<reference evidence="5 6" key="1">
    <citation type="submission" date="2018-08" db="EMBL/GenBank/DDBJ databases">
        <title>A genome reference for cultivated species of the human gut microbiota.</title>
        <authorList>
            <person name="Zou Y."/>
            <person name="Xue W."/>
            <person name="Luo G."/>
        </authorList>
    </citation>
    <scope>NUCLEOTIDE SEQUENCE [LARGE SCALE GENOMIC DNA]</scope>
    <source>
        <strain evidence="5 6">AF27-12</strain>
    </source>
</reference>
<dbReference type="PANTHER" id="PTHR43537:SF24">
    <property type="entry name" value="GLUCONATE OPERON TRANSCRIPTIONAL REPRESSOR"/>
    <property type="match status" value="1"/>
</dbReference>
<evidence type="ECO:0000256" key="3">
    <source>
        <dbReference type="ARBA" id="ARBA00023163"/>
    </source>
</evidence>
<dbReference type="SMART" id="SM00345">
    <property type="entry name" value="HTH_GNTR"/>
    <property type="match status" value="1"/>
</dbReference>
<dbReference type="CDD" id="cd07377">
    <property type="entry name" value="WHTH_GntR"/>
    <property type="match status" value="1"/>
</dbReference>
<gene>
    <name evidence="5" type="ORF">DWY77_09785</name>
</gene>
<keyword evidence="3" id="KW-0804">Transcription</keyword>
<dbReference type="Proteomes" id="UP000286147">
    <property type="component" value="Unassembled WGS sequence"/>
</dbReference>
<dbReference type="SUPFAM" id="SSF46785">
    <property type="entry name" value="Winged helix' DNA-binding domain"/>
    <property type="match status" value="1"/>
</dbReference>
<dbReference type="InterPro" id="IPR008920">
    <property type="entry name" value="TF_FadR/GntR_C"/>
</dbReference>
<dbReference type="InterPro" id="IPR011711">
    <property type="entry name" value="GntR_C"/>
</dbReference>
<dbReference type="SMART" id="SM00895">
    <property type="entry name" value="FCD"/>
    <property type="match status" value="1"/>
</dbReference>
<evidence type="ECO:0000259" key="4">
    <source>
        <dbReference type="PROSITE" id="PS50949"/>
    </source>
</evidence>
<dbReference type="InterPro" id="IPR036388">
    <property type="entry name" value="WH-like_DNA-bd_sf"/>
</dbReference>
<feature type="domain" description="HTH gntR-type" evidence="4">
    <location>
        <begin position="10"/>
        <end position="77"/>
    </location>
</feature>
<dbReference type="PROSITE" id="PS50949">
    <property type="entry name" value="HTH_GNTR"/>
    <property type="match status" value="1"/>
</dbReference>
<dbReference type="SUPFAM" id="SSF48008">
    <property type="entry name" value="GntR ligand-binding domain-like"/>
    <property type="match status" value="1"/>
</dbReference>
<dbReference type="GO" id="GO:0003677">
    <property type="term" value="F:DNA binding"/>
    <property type="evidence" value="ECO:0007669"/>
    <property type="project" value="UniProtKB-KW"/>
</dbReference>
<evidence type="ECO:0000313" key="6">
    <source>
        <dbReference type="Proteomes" id="UP000286147"/>
    </source>
</evidence>
<dbReference type="Pfam" id="PF00392">
    <property type="entry name" value="GntR"/>
    <property type="match status" value="1"/>
</dbReference>
<evidence type="ECO:0000256" key="1">
    <source>
        <dbReference type="ARBA" id="ARBA00023015"/>
    </source>
</evidence>
<dbReference type="AlphaFoldDB" id="A0A412CCP5"/>
<name>A0A412CCP5_9FIRM</name>
<dbReference type="GO" id="GO:0003700">
    <property type="term" value="F:DNA-binding transcription factor activity"/>
    <property type="evidence" value="ECO:0007669"/>
    <property type="project" value="InterPro"/>
</dbReference>
<dbReference type="PANTHER" id="PTHR43537">
    <property type="entry name" value="TRANSCRIPTIONAL REGULATOR, GNTR FAMILY"/>
    <property type="match status" value="1"/>
</dbReference>
<proteinExistence type="predicted"/>
<dbReference type="InterPro" id="IPR000524">
    <property type="entry name" value="Tscrpt_reg_HTH_GntR"/>
</dbReference>
<keyword evidence="1" id="KW-0805">Transcription regulation</keyword>
<dbReference type="EMBL" id="QRTP01000030">
    <property type="protein sequence ID" value="RGQ79359.1"/>
    <property type="molecule type" value="Genomic_DNA"/>
</dbReference>
<dbReference type="Gene3D" id="1.10.10.10">
    <property type="entry name" value="Winged helix-like DNA-binding domain superfamily/Winged helix DNA-binding domain"/>
    <property type="match status" value="1"/>
</dbReference>
<keyword evidence="2" id="KW-0238">DNA-binding</keyword>
<dbReference type="Pfam" id="PF07729">
    <property type="entry name" value="FCD"/>
    <property type="match status" value="1"/>
</dbReference>
<dbReference type="Gene3D" id="1.20.120.530">
    <property type="entry name" value="GntR ligand-binding domain-like"/>
    <property type="match status" value="1"/>
</dbReference>
<dbReference type="RefSeq" id="WP_117898642.1">
    <property type="nucleotide sequence ID" value="NZ_QRTP01000030.1"/>
</dbReference>
<evidence type="ECO:0000313" key="5">
    <source>
        <dbReference type="EMBL" id="RGQ79359.1"/>
    </source>
</evidence>